<dbReference type="RefSeq" id="WP_344446485.1">
    <property type="nucleotide sequence ID" value="NZ_BAAALF010000249.1"/>
</dbReference>
<keyword evidence="3" id="KW-1185">Reference proteome</keyword>
<reference evidence="2 3" key="1">
    <citation type="journal article" date="2019" name="Int. J. Syst. Evol. Microbiol.">
        <title>The Global Catalogue of Microorganisms (GCM) 10K type strain sequencing project: providing services to taxonomists for standard genome sequencing and annotation.</title>
        <authorList>
            <consortium name="The Broad Institute Genomics Platform"/>
            <consortium name="The Broad Institute Genome Sequencing Center for Infectious Disease"/>
            <person name="Wu L."/>
            <person name="Ma J."/>
        </authorList>
    </citation>
    <scope>NUCLEOTIDE SEQUENCE [LARGE SCALE GENOMIC DNA]</scope>
    <source>
        <strain evidence="2 3">JCM 13004</strain>
    </source>
</reference>
<evidence type="ECO:0000256" key="1">
    <source>
        <dbReference type="SAM" id="MobiDB-lite"/>
    </source>
</evidence>
<dbReference type="Proteomes" id="UP001500037">
    <property type="component" value="Unassembled WGS sequence"/>
</dbReference>
<comment type="caution">
    <text evidence="2">The sequence shown here is derived from an EMBL/GenBank/DDBJ whole genome shotgun (WGS) entry which is preliminary data.</text>
</comment>
<evidence type="ECO:0000313" key="3">
    <source>
        <dbReference type="Proteomes" id="UP001500037"/>
    </source>
</evidence>
<proteinExistence type="predicted"/>
<dbReference type="EMBL" id="BAAALF010000249">
    <property type="protein sequence ID" value="GAA1274470.1"/>
    <property type="molecule type" value="Genomic_DNA"/>
</dbReference>
<feature type="region of interest" description="Disordered" evidence="1">
    <location>
        <begin position="99"/>
        <end position="131"/>
    </location>
</feature>
<evidence type="ECO:0008006" key="4">
    <source>
        <dbReference type="Google" id="ProtNLM"/>
    </source>
</evidence>
<name>A0ABN1X2L2_9ACTN</name>
<organism evidence="2 3">
    <name type="scientific">Kitasatospora nipponensis</name>
    <dbReference type="NCBI Taxonomy" id="258049"/>
    <lineage>
        <taxon>Bacteria</taxon>
        <taxon>Bacillati</taxon>
        <taxon>Actinomycetota</taxon>
        <taxon>Actinomycetes</taxon>
        <taxon>Kitasatosporales</taxon>
        <taxon>Streptomycetaceae</taxon>
        <taxon>Kitasatospora</taxon>
    </lineage>
</organism>
<gene>
    <name evidence="2" type="ORF">GCM10009665_72420</name>
</gene>
<sequence length="131" mass="13871">MASAVGLPEERELAARERVEELREVADRVLAEPAGPMAARWGSIVPVWRPALAMAALAAHDQRILTTLTEEASGGKSVMPCQEITAVLGRETVPASVKGVRSKMKRLTDRGWADEPTSGRFTLAAGPAGGP</sequence>
<accession>A0ABN1X2L2</accession>
<evidence type="ECO:0000313" key="2">
    <source>
        <dbReference type="EMBL" id="GAA1274470.1"/>
    </source>
</evidence>
<protein>
    <recommendedName>
        <fullName evidence="4">Transcriptional regulator</fullName>
    </recommendedName>
</protein>